<dbReference type="Proteomes" id="UP000078558">
    <property type="component" value="Chromosome I"/>
</dbReference>
<evidence type="ECO:0000256" key="2">
    <source>
        <dbReference type="ARBA" id="ARBA00004377"/>
    </source>
</evidence>
<comment type="similarity">
    <text evidence="4 15">Belongs to the AcsB/BcsB family.</text>
</comment>
<keyword evidence="12 15" id="KW-1133">Transmembrane helix</keyword>
<dbReference type="UniPathway" id="UPA00694"/>
<dbReference type="GO" id="GO:0005886">
    <property type="term" value="C:plasma membrane"/>
    <property type="evidence" value="ECO:0007669"/>
    <property type="project" value="UniProtKB-SubCell"/>
</dbReference>
<evidence type="ECO:0000256" key="16">
    <source>
        <dbReference type="SAM" id="MobiDB-lite"/>
    </source>
</evidence>
<evidence type="ECO:0000256" key="11">
    <source>
        <dbReference type="ARBA" id="ARBA00022916"/>
    </source>
</evidence>
<reference evidence="18 19" key="2">
    <citation type="submission" date="2017-08" db="EMBL/GenBank/DDBJ databases">
        <authorList>
            <person name="de Groot N.N."/>
        </authorList>
    </citation>
    <scope>NUCLEOTIDE SEQUENCE [LARGE SCALE GENOMIC DNA]</scope>
    <source>
        <strain evidence="18">Orrdi1</strain>
    </source>
</reference>
<dbReference type="InterPro" id="IPR018513">
    <property type="entry name" value="Cell_synthase_bac"/>
</dbReference>
<dbReference type="GO" id="GO:0030244">
    <property type="term" value="P:cellulose biosynthetic process"/>
    <property type="evidence" value="ECO:0007669"/>
    <property type="project" value="UniProtKB-KW"/>
</dbReference>
<dbReference type="NCBIfam" id="NF008323">
    <property type="entry name" value="PRK11114.1-1"/>
    <property type="match status" value="1"/>
</dbReference>
<accession>A0A1C3JZL3</accession>
<evidence type="ECO:0000256" key="10">
    <source>
        <dbReference type="ARBA" id="ARBA00022692"/>
    </source>
</evidence>
<dbReference type="InterPro" id="IPR003920">
    <property type="entry name" value="Cell_synth_B"/>
</dbReference>
<evidence type="ECO:0000313" key="17">
    <source>
        <dbReference type="EMBL" id="SBT24614.1"/>
    </source>
</evidence>
<evidence type="ECO:0000256" key="8">
    <source>
        <dbReference type="ARBA" id="ARBA00022519"/>
    </source>
</evidence>
<dbReference type="EMBL" id="FLRC01000011">
    <property type="protein sequence ID" value="SBT24614.1"/>
    <property type="molecule type" value="Genomic_DNA"/>
</dbReference>
<evidence type="ECO:0000256" key="1">
    <source>
        <dbReference type="ARBA" id="ARBA00002057"/>
    </source>
</evidence>
<dbReference type="OrthoDB" id="9806702at2"/>
<dbReference type="Pfam" id="PF03170">
    <property type="entry name" value="BcsB"/>
    <property type="match status" value="1"/>
</dbReference>
<comment type="pathway">
    <text evidence="3 15">Glycan metabolism; bacterial cellulose biosynthesis.</text>
</comment>
<evidence type="ECO:0000256" key="3">
    <source>
        <dbReference type="ARBA" id="ARBA00005186"/>
    </source>
</evidence>
<dbReference type="EMBL" id="LT907988">
    <property type="protein sequence ID" value="SOE50264.1"/>
    <property type="molecule type" value="Genomic_DNA"/>
</dbReference>
<evidence type="ECO:0000256" key="12">
    <source>
        <dbReference type="ARBA" id="ARBA00022989"/>
    </source>
</evidence>
<keyword evidence="15" id="KW-0732">Signal</keyword>
<dbReference type="PRINTS" id="PR01440">
    <property type="entry name" value="CELLSNTHASEB"/>
</dbReference>
<keyword evidence="10 15" id="KW-0812">Transmembrane</keyword>
<keyword evidence="11 15" id="KW-0135">Cellulose biosynthesis</keyword>
<evidence type="ECO:0000256" key="6">
    <source>
        <dbReference type="ARBA" id="ARBA00021844"/>
    </source>
</evidence>
<feature type="signal peptide" evidence="15">
    <location>
        <begin position="1"/>
        <end position="37"/>
    </location>
</feature>
<evidence type="ECO:0000256" key="4">
    <source>
        <dbReference type="ARBA" id="ARBA00010714"/>
    </source>
</evidence>
<keyword evidence="8 15" id="KW-0997">Cell inner membrane</keyword>
<feature type="region of interest" description="Disordered" evidence="16">
    <location>
        <begin position="39"/>
        <end position="59"/>
    </location>
</feature>
<evidence type="ECO:0000256" key="7">
    <source>
        <dbReference type="ARBA" id="ARBA00022475"/>
    </source>
</evidence>
<feature type="chain" id="PRO_5015062518" description="Cyclic di-GMP-binding protein" evidence="15">
    <location>
        <begin position="38"/>
        <end position="774"/>
    </location>
</feature>
<evidence type="ECO:0000313" key="19">
    <source>
        <dbReference type="Proteomes" id="UP000078558"/>
    </source>
</evidence>
<comment type="function">
    <text evidence="1 15">Binds the cellulose synthase activator, bis-(3'-5') cyclic diguanylic acid (c-di-GMP).</text>
</comment>
<dbReference type="KEGG" id="odi:ODI_R2611"/>
<name>A0A1C3JZL3_9BURK</name>
<evidence type="ECO:0000256" key="5">
    <source>
        <dbReference type="ARBA" id="ARBA00011437"/>
    </source>
</evidence>
<keyword evidence="13 15" id="KW-0472">Membrane</keyword>
<protein>
    <recommendedName>
        <fullName evidence="6 15">Cyclic di-GMP-binding protein</fullName>
    </recommendedName>
    <alternativeName>
        <fullName evidence="14 15">Cellulose synthase regulatory subunit</fullName>
    </alternativeName>
</protein>
<dbReference type="GO" id="GO:0006011">
    <property type="term" value="P:UDP-alpha-D-glucose metabolic process"/>
    <property type="evidence" value="ECO:0007669"/>
    <property type="project" value="InterPro"/>
</dbReference>
<comment type="subcellular location">
    <subcellularLocation>
        <location evidence="2">Cell inner membrane</location>
        <topology evidence="2">Single-pass membrane protein</topology>
    </subcellularLocation>
</comment>
<keyword evidence="7 15" id="KW-1003">Cell membrane</keyword>
<organism evidence="17 19">
    <name type="scientific">Orrella dioscoreae</name>
    <dbReference type="NCBI Taxonomy" id="1851544"/>
    <lineage>
        <taxon>Bacteria</taxon>
        <taxon>Pseudomonadati</taxon>
        <taxon>Pseudomonadota</taxon>
        <taxon>Betaproteobacteria</taxon>
        <taxon>Burkholderiales</taxon>
        <taxon>Alcaligenaceae</taxon>
        <taxon>Orrella</taxon>
    </lineage>
</organism>
<evidence type="ECO:0000256" key="15">
    <source>
        <dbReference type="RuleBase" id="RU365021"/>
    </source>
</evidence>
<keyword evidence="19" id="KW-1185">Reference proteome</keyword>
<reference evidence="17 19" key="1">
    <citation type="submission" date="2016-06" db="EMBL/GenBank/DDBJ databases">
        <authorList>
            <person name="Kjaerup R.B."/>
            <person name="Dalgaard T.S."/>
            <person name="Juul-Madsen H.R."/>
        </authorList>
    </citation>
    <scope>NUCLEOTIDE SEQUENCE [LARGE SCALE GENOMIC DNA]</scope>
    <source>
        <strain evidence="17">Orrdi1</strain>
    </source>
</reference>
<dbReference type="AlphaFoldDB" id="A0A1C3JZL3"/>
<dbReference type="PANTHER" id="PTHR39083:SF1">
    <property type="entry name" value="CYCLIC DI-GMP-BINDING PROTEIN"/>
    <property type="match status" value="1"/>
</dbReference>
<evidence type="ECO:0000256" key="13">
    <source>
        <dbReference type="ARBA" id="ARBA00023136"/>
    </source>
</evidence>
<sequence length="774" mass="83987">MNQGSGKKVQEHSTRRLLPSLLSSLLALGLHAGVAHAAPAPTEASAESAPADPAHDPAALTAEAPAPLPAGAYQYEISLRELGARFPIRLAGVDSSNTVRFSTRADEELLGARLKMDYAYSPSLITELSHLKVLVNDEVTSTLALPKEEAGSQVSKEVELPPKLVRDYNRLNLQLIAHYTMECEDPLHSSLWANVSNDTKLALTVAPIEMPNDLAILPRPFFDARDVRRLKLPFVFAATPDNATLEAAGTLSSWFGALAGFRGAQFSAHVNAIPAQGSAIVLLTGGQRLAGVDAGDITGPTLQMVANPNDPYGKLLLVRGRNAEELKTAAAAVSLGTQTLTGERATITKLEPRAARRPYDAPNWLRSDRPVRFGELVATQDLNVAGYRPDVVNVDLRLPPDLFAWRDKHIPINLKYRYTPRPAADQSTLNVQVEGQFLRSLPLLPETTGAYRRLHAPLSEAEELIMMPVSLAGAHSTLQFLYFYDYVKQGECRDVIIDNVRGAIEPDSTIDISGFSHYLAMPDLSAYARSGFPFTRLADLAETAVVMPDGAGELDLAAYLTLMGRLGESTGYPGTAVTVTQAANVQAVADKDLLVIDSGKQPLTREWRERMPANLAGESHGFSISDLMARSFGWLSPDPREREVKTRAEIAQQTRGASNLLTGFESPLKRGRSVVVVSASNPDGLEAVTTALMQDRYSGSRISGSVSLVRDNQVTSLTGEHTYYVGSLTIVESLYWFFSRHPVLLLLLGLVSVVLLAVVVYFALRARAKQRLQA</sequence>
<proteinExistence type="inferred from homology"/>
<gene>
    <name evidence="17" type="ORF">ODI_02684</name>
    <name evidence="18" type="ORF">ODI_R2611</name>
</gene>
<evidence type="ECO:0000313" key="18">
    <source>
        <dbReference type="EMBL" id="SOE50264.1"/>
    </source>
</evidence>
<evidence type="ECO:0000256" key="9">
    <source>
        <dbReference type="ARBA" id="ARBA00022636"/>
    </source>
</evidence>
<keyword evidence="9 15" id="KW-0973">c-di-GMP</keyword>
<dbReference type="NCBIfam" id="NF008330">
    <property type="entry name" value="PRK11114.2-4"/>
    <property type="match status" value="1"/>
</dbReference>
<evidence type="ECO:0000256" key="14">
    <source>
        <dbReference type="ARBA" id="ARBA00033444"/>
    </source>
</evidence>
<comment type="subunit">
    <text evidence="5 15">Tightly associated with the cellulose synthase catalytic subunit.</text>
</comment>
<dbReference type="Gene3D" id="2.60.120.260">
    <property type="entry name" value="Galactose-binding domain-like"/>
    <property type="match status" value="2"/>
</dbReference>
<dbReference type="STRING" id="1851544.ODI_02684"/>
<dbReference type="PANTHER" id="PTHR39083">
    <property type="entry name" value="CYCLIC DI-GMP-BINDING PROTEIN"/>
    <property type="match status" value="1"/>
</dbReference>
<feature type="transmembrane region" description="Helical" evidence="15">
    <location>
        <begin position="743"/>
        <end position="764"/>
    </location>
</feature>